<sequence length="86" mass="10229">MLYGGRNCERKSAVLKTNRQFFIITMFIIFFYGLCVYAIDVCYNFIFVGIYNRLILVFSGNNSCFQCEFMNDFVFGHNKHPFYVEE</sequence>
<proteinExistence type="predicted"/>
<keyword evidence="1" id="KW-0472">Membrane</keyword>
<name>A0A8S5PSP1_9CAUD</name>
<keyword evidence="1" id="KW-0812">Transmembrane</keyword>
<evidence type="ECO:0000313" key="2">
    <source>
        <dbReference type="EMBL" id="DAE09517.1"/>
    </source>
</evidence>
<protein>
    <submittedName>
        <fullName evidence="2">Uncharacterized protein</fullName>
    </submittedName>
</protein>
<reference evidence="2" key="1">
    <citation type="journal article" date="2021" name="Proc. Natl. Acad. Sci. U.S.A.">
        <title>A Catalog of Tens of Thousands of Viruses from Human Metagenomes Reveals Hidden Associations with Chronic Diseases.</title>
        <authorList>
            <person name="Tisza M.J."/>
            <person name="Buck C.B."/>
        </authorList>
    </citation>
    <scope>NUCLEOTIDE SEQUENCE</scope>
    <source>
        <strain evidence="2">Ct96x5</strain>
    </source>
</reference>
<feature type="transmembrane region" description="Helical" evidence="1">
    <location>
        <begin position="21"/>
        <end position="39"/>
    </location>
</feature>
<dbReference type="EMBL" id="BK015488">
    <property type="protein sequence ID" value="DAE09517.1"/>
    <property type="molecule type" value="Genomic_DNA"/>
</dbReference>
<evidence type="ECO:0000256" key="1">
    <source>
        <dbReference type="SAM" id="Phobius"/>
    </source>
</evidence>
<accession>A0A8S5PSP1</accession>
<organism evidence="2">
    <name type="scientific">Siphoviridae sp. ct96x5</name>
    <dbReference type="NCBI Taxonomy" id="2825367"/>
    <lineage>
        <taxon>Viruses</taxon>
        <taxon>Duplodnaviria</taxon>
        <taxon>Heunggongvirae</taxon>
        <taxon>Uroviricota</taxon>
        <taxon>Caudoviricetes</taxon>
    </lineage>
</organism>
<keyword evidence="1" id="KW-1133">Transmembrane helix</keyword>